<evidence type="ECO:0000313" key="1">
    <source>
        <dbReference type="EMBL" id="VDD93565.1"/>
    </source>
</evidence>
<evidence type="ECO:0000313" key="3">
    <source>
        <dbReference type="WBParaSite" id="EVEC_0000886401-mRNA-1"/>
    </source>
</evidence>
<dbReference type="AlphaFoldDB" id="A0A0N4VDY4"/>
<proteinExistence type="predicted"/>
<reference evidence="3" key="1">
    <citation type="submission" date="2017-02" db="UniProtKB">
        <authorList>
            <consortium name="WormBaseParasite"/>
        </authorList>
    </citation>
    <scope>IDENTIFICATION</scope>
</reference>
<sequence length="105" mass="11894">MPVYDQTVLDTRVGTGSTISFATIPSCFEAAHPVKAGGLDKIIKVYEMVLTQRKNNRRKPAPHQWCFGGFAREGNECFIAAVEVEMLLRLSWSEVLLLGYYYYVE</sequence>
<name>A0A0N4VDY4_ENTVE</name>
<protein>
    <submittedName>
        <fullName evidence="3">Protein-serine/threonine kinase</fullName>
    </submittedName>
</protein>
<dbReference type="EMBL" id="UXUI01009366">
    <property type="protein sequence ID" value="VDD93565.1"/>
    <property type="molecule type" value="Genomic_DNA"/>
</dbReference>
<dbReference type="WBParaSite" id="EVEC_0000886401-mRNA-1">
    <property type="protein sequence ID" value="EVEC_0000886401-mRNA-1"/>
    <property type="gene ID" value="EVEC_0000886401"/>
</dbReference>
<dbReference type="Proteomes" id="UP000274131">
    <property type="component" value="Unassembled WGS sequence"/>
</dbReference>
<keyword evidence="2" id="KW-1185">Reference proteome</keyword>
<gene>
    <name evidence="1" type="ORF">EVEC_LOCUS8316</name>
</gene>
<reference evidence="1 2" key="2">
    <citation type="submission" date="2018-10" db="EMBL/GenBank/DDBJ databases">
        <authorList>
            <consortium name="Pathogen Informatics"/>
        </authorList>
    </citation>
    <scope>NUCLEOTIDE SEQUENCE [LARGE SCALE GENOMIC DNA]</scope>
</reference>
<accession>A0A0N4VDY4</accession>
<organism evidence="3">
    <name type="scientific">Enterobius vermicularis</name>
    <name type="common">Human pinworm</name>
    <dbReference type="NCBI Taxonomy" id="51028"/>
    <lineage>
        <taxon>Eukaryota</taxon>
        <taxon>Metazoa</taxon>
        <taxon>Ecdysozoa</taxon>
        <taxon>Nematoda</taxon>
        <taxon>Chromadorea</taxon>
        <taxon>Rhabditida</taxon>
        <taxon>Spirurina</taxon>
        <taxon>Oxyuridomorpha</taxon>
        <taxon>Oxyuroidea</taxon>
        <taxon>Oxyuridae</taxon>
        <taxon>Enterobius</taxon>
    </lineage>
</organism>
<evidence type="ECO:0000313" key="2">
    <source>
        <dbReference type="Proteomes" id="UP000274131"/>
    </source>
</evidence>